<evidence type="ECO:0000256" key="1">
    <source>
        <dbReference type="SAM" id="Phobius"/>
    </source>
</evidence>
<dbReference type="EMBL" id="WJNH01000005">
    <property type="protein sequence ID" value="MRG86421.1"/>
    <property type="molecule type" value="Genomic_DNA"/>
</dbReference>
<organism evidence="2 3">
    <name type="scientific">Salinibacillus xinjiangensis</name>
    <dbReference type="NCBI Taxonomy" id="1229268"/>
    <lineage>
        <taxon>Bacteria</taxon>
        <taxon>Bacillati</taxon>
        <taxon>Bacillota</taxon>
        <taxon>Bacilli</taxon>
        <taxon>Bacillales</taxon>
        <taxon>Bacillaceae</taxon>
        <taxon>Salinibacillus</taxon>
    </lineage>
</organism>
<accession>A0A6G1X5Z3</accession>
<evidence type="ECO:0000313" key="3">
    <source>
        <dbReference type="Proteomes" id="UP000480185"/>
    </source>
</evidence>
<protein>
    <submittedName>
        <fullName evidence="2">Uncharacterized protein</fullName>
    </submittedName>
</protein>
<dbReference type="AlphaFoldDB" id="A0A6G1X5Z3"/>
<evidence type="ECO:0000313" key="2">
    <source>
        <dbReference type="EMBL" id="MRG86421.1"/>
    </source>
</evidence>
<proteinExistence type="predicted"/>
<keyword evidence="1" id="KW-0812">Transmembrane</keyword>
<reference evidence="2 3" key="1">
    <citation type="submission" date="2019-11" db="EMBL/GenBank/DDBJ databases">
        <authorList>
            <person name="Li J."/>
        </authorList>
    </citation>
    <scope>NUCLEOTIDE SEQUENCE [LARGE SCALE GENOMIC DNA]</scope>
    <source>
        <strain evidence="2 3">J4</strain>
    </source>
</reference>
<dbReference type="Pfam" id="PF17313">
    <property type="entry name" value="DUF5359"/>
    <property type="match status" value="1"/>
</dbReference>
<comment type="caution">
    <text evidence="2">The sequence shown here is derived from an EMBL/GenBank/DDBJ whole genome shotgun (WGS) entry which is preliminary data.</text>
</comment>
<dbReference type="RefSeq" id="WP_153728341.1">
    <property type="nucleotide sequence ID" value="NZ_WJNH01000005.1"/>
</dbReference>
<feature type="transmembrane region" description="Helical" evidence="1">
    <location>
        <begin position="7"/>
        <end position="26"/>
    </location>
</feature>
<dbReference type="InterPro" id="IPR035281">
    <property type="entry name" value="DUF5359"/>
</dbReference>
<keyword evidence="3" id="KW-1185">Reference proteome</keyword>
<sequence length="52" mass="6131">MKTFERYVKAVIILLFLLLIIVQWLVTQTNINQYVNPVYDYIGVQKPVTSFP</sequence>
<name>A0A6G1X5Z3_9BACI</name>
<dbReference type="OrthoDB" id="2691805at2"/>
<keyword evidence="1" id="KW-0472">Membrane</keyword>
<keyword evidence="1" id="KW-1133">Transmembrane helix</keyword>
<dbReference type="Proteomes" id="UP000480185">
    <property type="component" value="Unassembled WGS sequence"/>
</dbReference>
<gene>
    <name evidence="2" type="ORF">GH754_08770</name>
</gene>